<comment type="caution">
    <text evidence="14">The sequence shown here is derived from an EMBL/GenBank/DDBJ whole genome shotgun (WGS) entry which is preliminary data.</text>
</comment>
<dbReference type="AlphaFoldDB" id="A0A0R2P457"/>
<dbReference type="Gene3D" id="1.20.120.1760">
    <property type="match status" value="1"/>
</dbReference>
<dbReference type="PANTHER" id="PTHR14269:SF52">
    <property type="entry name" value="PHOSPHATIDYLGLYCEROPHOSPHATE SYNTHASE-RELATED"/>
    <property type="match status" value="1"/>
</dbReference>
<evidence type="ECO:0000256" key="6">
    <source>
        <dbReference type="ARBA" id="ARBA00022989"/>
    </source>
</evidence>
<dbReference type="InterPro" id="IPR004570">
    <property type="entry name" value="Phosphatidylglycerol_P_synth"/>
</dbReference>
<feature type="transmembrane region" description="Helical" evidence="13">
    <location>
        <begin position="151"/>
        <end position="168"/>
    </location>
</feature>
<evidence type="ECO:0000256" key="2">
    <source>
        <dbReference type="ARBA" id="ARBA00010441"/>
    </source>
</evidence>
<evidence type="ECO:0000256" key="10">
    <source>
        <dbReference type="ARBA" id="ARBA00023264"/>
    </source>
</evidence>
<keyword evidence="5 13" id="KW-0812">Transmembrane</keyword>
<keyword evidence="9" id="KW-0594">Phospholipid biosynthesis</keyword>
<evidence type="ECO:0000256" key="1">
    <source>
        <dbReference type="ARBA" id="ARBA00004141"/>
    </source>
</evidence>
<evidence type="ECO:0000256" key="11">
    <source>
        <dbReference type="NCBIfam" id="TIGR00560"/>
    </source>
</evidence>
<dbReference type="Pfam" id="PF01066">
    <property type="entry name" value="CDP-OH_P_transf"/>
    <property type="match status" value="1"/>
</dbReference>
<dbReference type="InterPro" id="IPR050324">
    <property type="entry name" value="CDP-alcohol_PTase-I"/>
</dbReference>
<feature type="transmembrane region" description="Helical" evidence="13">
    <location>
        <begin position="35"/>
        <end position="53"/>
    </location>
</feature>
<evidence type="ECO:0000256" key="13">
    <source>
        <dbReference type="SAM" id="Phobius"/>
    </source>
</evidence>
<evidence type="ECO:0000256" key="5">
    <source>
        <dbReference type="ARBA" id="ARBA00022692"/>
    </source>
</evidence>
<keyword evidence="6 13" id="KW-1133">Transmembrane helix</keyword>
<dbReference type="EMBL" id="LIAX01000089">
    <property type="protein sequence ID" value="KRO32847.1"/>
    <property type="molecule type" value="Genomic_DNA"/>
</dbReference>
<gene>
    <name evidence="14" type="ORF">ABR65_03335</name>
</gene>
<keyword evidence="7" id="KW-0443">Lipid metabolism</keyword>
<name>A0A0R2P457_9ACTN</name>
<dbReference type="Proteomes" id="UP000054017">
    <property type="component" value="Unassembled WGS sequence"/>
</dbReference>
<dbReference type="InterPro" id="IPR043130">
    <property type="entry name" value="CDP-OH_PTrfase_TM_dom"/>
</dbReference>
<dbReference type="EC" id="2.7.8.5" evidence="11"/>
<sequence length="176" mass="19466">MNLPNSLTIARIAALPFCAWALFKNGGDDPSWQIIAWLSFFIVGMTDVLDGIIARRWNQVSSFGIILDPIADKAFIATALIGLSMLGKMPWWVTALILTREIGVTILRLAVVKRRVISASKGGKIKTLLQNFSVGFYILPLPEVLHTPRDILLAIAIALTFITGYQYLRDVVKSKP</sequence>
<comment type="subcellular location">
    <subcellularLocation>
        <location evidence="1">Membrane</location>
        <topology evidence="1">Multi-pass membrane protein</topology>
    </subcellularLocation>
</comment>
<evidence type="ECO:0000256" key="9">
    <source>
        <dbReference type="ARBA" id="ARBA00023209"/>
    </source>
</evidence>
<keyword evidence="4 12" id="KW-0808">Transferase</keyword>
<organism evidence="14 15">
    <name type="scientific">Actinobacteria bacterium BACL2 MAG-121220-bin52</name>
    <dbReference type="NCBI Taxonomy" id="1655573"/>
    <lineage>
        <taxon>Bacteria</taxon>
        <taxon>Bacillati</taxon>
        <taxon>Actinomycetota</taxon>
        <taxon>Actinomycetes</taxon>
        <taxon>Actinomycetes incertae sedis</taxon>
        <taxon>ac1 cluster</taxon>
    </lineage>
</organism>
<reference evidence="14 15" key="1">
    <citation type="submission" date="2015-10" db="EMBL/GenBank/DDBJ databases">
        <title>Metagenome-Assembled Genomes uncover a global brackish microbiome.</title>
        <authorList>
            <person name="Hugerth L.W."/>
            <person name="Larsson J."/>
            <person name="Alneberg J."/>
            <person name="Lindh M.V."/>
            <person name="Legrand C."/>
            <person name="Pinhassi J."/>
            <person name="Andersson A.F."/>
        </authorList>
    </citation>
    <scope>NUCLEOTIDE SEQUENCE [LARGE SCALE GENOMIC DNA]</scope>
    <source>
        <strain evidence="14">BACL2 MAG-121220-bin52</strain>
    </source>
</reference>
<dbReference type="GO" id="GO:0008444">
    <property type="term" value="F:CDP-diacylglycerol-glycerol-3-phosphate 3-phosphatidyltransferase activity"/>
    <property type="evidence" value="ECO:0007669"/>
    <property type="project" value="UniProtKB-UniRule"/>
</dbReference>
<evidence type="ECO:0000313" key="14">
    <source>
        <dbReference type="EMBL" id="KRO32847.1"/>
    </source>
</evidence>
<proteinExistence type="inferred from homology"/>
<dbReference type="GO" id="GO:0016020">
    <property type="term" value="C:membrane"/>
    <property type="evidence" value="ECO:0007669"/>
    <property type="project" value="UniProtKB-SubCell"/>
</dbReference>
<keyword evidence="3" id="KW-0444">Lipid biosynthesis</keyword>
<dbReference type="InterPro" id="IPR000462">
    <property type="entry name" value="CDP-OH_P_trans"/>
</dbReference>
<dbReference type="GO" id="GO:0046474">
    <property type="term" value="P:glycerophospholipid biosynthetic process"/>
    <property type="evidence" value="ECO:0007669"/>
    <property type="project" value="TreeGrafter"/>
</dbReference>
<dbReference type="NCBIfam" id="TIGR00560">
    <property type="entry name" value="pgsA"/>
    <property type="match status" value="1"/>
</dbReference>
<evidence type="ECO:0000256" key="3">
    <source>
        <dbReference type="ARBA" id="ARBA00022516"/>
    </source>
</evidence>
<evidence type="ECO:0000256" key="12">
    <source>
        <dbReference type="RuleBase" id="RU003750"/>
    </source>
</evidence>
<comment type="similarity">
    <text evidence="2 12">Belongs to the CDP-alcohol phosphatidyltransferase class-I family.</text>
</comment>
<evidence type="ECO:0000256" key="4">
    <source>
        <dbReference type="ARBA" id="ARBA00022679"/>
    </source>
</evidence>
<evidence type="ECO:0000256" key="7">
    <source>
        <dbReference type="ARBA" id="ARBA00023098"/>
    </source>
</evidence>
<dbReference type="UniPathway" id="UPA00085"/>
<keyword evidence="10" id="KW-1208">Phospholipid metabolism</keyword>
<dbReference type="InterPro" id="IPR048254">
    <property type="entry name" value="CDP_ALCOHOL_P_TRANSF_CS"/>
</dbReference>
<keyword evidence="8 13" id="KW-0472">Membrane</keyword>
<accession>A0A0R2P457</accession>
<protein>
    <recommendedName>
        <fullName evidence="11">CDP-diacylglycerol--glycerol-3-phosphate 3-phosphatidyltransferase</fullName>
        <ecNumber evidence="11">2.7.8.5</ecNumber>
    </recommendedName>
</protein>
<dbReference type="PROSITE" id="PS00379">
    <property type="entry name" value="CDP_ALCOHOL_P_TRANSF"/>
    <property type="match status" value="1"/>
</dbReference>
<evidence type="ECO:0000313" key="15">
    <source>
        <dbReference type="Proteomes" id="UP000054017"/>
    </source>
</evidence>
<dbReference type="PANTHER" id="PTHR14269">
    <property type="entry name" value="CDP-DIACYLGLYCEROL--GLYCEROL-3-PHOSPHATE 3-PHOSPHATIDYLTRANSFERASE-RELATED"/>
    <property type="match status" value="1"/>
</dbReference>
<evidence type="ECO:0000256" key="8">
    <source>
        <dbReference type="ARBA" id="ARBA00023136"/>
    </source>
</evidence>
<dbReference type="PIRSF" id="PIRSF000847">
    <property type="entry name" value="Phos_ph_gly_syn"/>
    <property type="match status" value="1"/>
</dbReference>